<keyword evidence="2" id="KW-1185">Reference proteome</keyword>
<sequence>MQDRTKQRDHSFIDPNNEPIRVVDVASFHRPVGGKLDVTLCAAVHRELNGDRTSMANVVTARLRLDLGMARAIIDGLTKQIAMAEAAEATQN</sequence>
<gene>
    <name evidence="1" type="ORF">D3273_14780</name>
</gene>
<reference evidence="1 2" key="2">
    <citation type="submission" date="2019-02" db="EMBL/GenBank/DDBJ databases">
        <title>'Lichenibacterium ramalinii' gen. nov. sp. nov., 'Lichenibacterium minor' gen. nov. sp. nov.</title>
        <authorList>
            <person name="Pankratov T."/>
        </authorList>
    </citation>
    <scope>NUCLEOTIDE SEQUENCE [LARGE SCALE GENOMIC DNA]</scope>
    <source>
        <strain evidence="1 2">RmlP026</strain>
    </source>
</reference>
<proteinExistence type="predicted"/>
<name>A0A4Q2U895_9HYPH</name>
<protein>
    <submittedName>
        <fullName evidence="1">Uncharacterized protein</fullName>
    </submittedName>
</protein>
<accession>A0A4Q2U895</accession>
<dbReference type="AlphaFoldDB" id="A0A4Q2U895"/>
<dbReference type="RefSeq" id="WP_129227658.1">
    <property type="nucleotide sequence ID" value="NZ_QYBB01000016.1"/>
</dbReference>
<dbReference type="EMBL" id="QYBB01000016">
    <property type="protein sequence ID" value="RYC31156.1"/>
    <property type="molecule type" value="Genomic_DNA"/>
</dbReference>
<dbReference type="Proteomes" id="UP000290759">
    <property type="component" value="Unassembled WGS sequence"/>
</dbReference>
<evidence type="ECO:0000313" key="1">
    <source>
        <dbReference type="EMBL" id="RYC31156.1"/>
    </source>
</evidence>
<organism evidence="1 2">
    <name type="scientific">Lichenibacterium minor</name>
    <dbReference type="NCBI Taxonomy" id="2316528"/>
    <lineage>
        <taxon>Bacteria</taxon>
        <taxon>Pseudomonadati</taxon>
        <taxon>Pseudomonadota</taxon>
        <taxon>Alphaproteobacteria</taxon>
        <taxon>Hyphomicrobiales</taxon>
        <taxon>Lichenihabitantaceae</taxon>
        <taxon>Lichenibacterium</taxon>
    </lineage>
</organism>
<evidence type="ECO:0000313" key="2">
    <source>
        <dbReference type="Proteomes" id="UP000290759"/>
    </source>
</evidence>
<comment type="caution">
    <text evidence="1">The sequence shown here is derived from an EMBL/GenBank/DDBJ whole genome shotgun (WGS) entry which is preliminary data.</text>
</comment>
<reference evidence="1 2" key="1">
    <citation type="submission" date="2018-12" db="EMBL/GenBank/DDBJ databases">
        <authorList>
            <person name="Grouzdev D.S."/>
            <person name="Krutkina M.S."/>
        </authorList>
    </citation>
    <scope>NUCLEOTIDE SEQUENCE [LARGE SCALE GENOMIC DNA]</scope>
    <source>
        <strain evidence="1 2">RmlP026</strain>
    </source>
</reference>